<feature type="compositionally biased region" description="Polar residues" evidence="1">
    <location>
        <begin position="1578"/>
        <end position="1591"/>
    </location>
</feature>
<dbReference type="CDD" id="cd00083">
    <property type="entry name" value="bHLH_SF"/>
    <property type="match status" value="1"/>
</dbReference>
<dbReference type="SUPFAM" id="SSF47459">
    <property type="entry name" value="HLH, helix-loop-helix DNA-binding domain"/>
    <property type="match status" value="1"/>
</dbReference>
<feature type="region of interest" description="Disordered" evidence="1">
    <location>
        <begin position="1565"/>
        <end position="1611"/>
    </location>
</feature>
<feature type="domain" description="BHLH" evidence="2">
    <location>
        <begin position="2"/>
        <end position="54"/>
    </location>
</feature>
<evidence type="ECO:0000313" key="3">
    <source>
        <dbReference type="EMBL" id="CAH1984042.1"/>
    </source>
</evidence>
<feature type="compositionally biased region" description="Basic and acidic residues" evidence="1">
    <location>
        <begin position="1535"/>
        <end position="1546"/>
    </location>
</feature>
<dbReference type="OrthoDB" id="60033at2759"/>
<sequence length="1879" mass="206973">MPRSSKCREWEKERRNRFNEALTSLAKVLPNYDPTVNLAKLDILHKAKTTIVELQAQVASTGDAEEKEVVKNNLIKKFQNRIRVLLSRNEQLGNLLKDAKITIPKHLEPIKLKKSLPWSGRIKSEQAEYFQKKEMEKENVTQSNHIHTRIRCIKKPPKKTKTQSCKKNSINKAAVGPKCVLVLPQTKYGDGSRRQRCSIALSKYSDVTSIPKPVCISANALSTLGPGTLIFPNGTALPLVSQSPICFPPTVTFLASPVPTLQLTTAKALQKVPQLPIKQTIGVRKLTRPIISNICLTTTTQVNKVPIPALSTNYTNTVLLKSAQKTVTKSISESNKKCFKRKAVDVSTESSKKVKSDATHTDNNATVKGISVTDSTSGCSNNCNNNTDTEKSQNIETVAVTKALSESCNIDVNKGKILEIKANSCDVPVTSSDKLIDKQSQVSDLQPNNLNILKDTQVMVNSQSVIGGESDVIGKNSELLPATNVRKLETDTRNASLENNVISSAEGSIKPIASSAKDITQNGVTQDAKTDHTHSELSNDIFGALAAGASCQNPESTSPTAAFLMTFPLVSSVKATEVTDEENAEGHDTENLLQTHNIDANKTSLPDNLANSLLNLDTFSFFSCSNFLSKCSTALGNENASNSITLSTVKSPILQTDFSAIVSKDQEEIKKPAANENKSSQQIQCLDGHEKHSNTTKDAALVEKSASVKPDKPADFGLSNQNVADKHKENTYNLFGRNNTDIKNRSKLLPYHEPMQNSSHLDIKCIGTSNNKIKIGTVDVNSSEKSTSNGVSTPNLHEQSSKDLSIYYNDLSGLNVNNKETNHSIVASNGNKNASSGKSHDDTAGKNTNFNNSPFLSHNVFEQSVKDSYAGKTNDNLESRGIIESSQVSQVLPNVGSYTYANNWNLPKSDHKLSGEKNSVFYLQSGQIALKSSYGCNVPDSIKYTNLVESHPKVTVSQIHSQNESNISKSTTYNNPDKSDTKQIKPQENIQISTKTLYDFSSSEAMTYIDPARSNMTFCADKNTFSVSQQPMFDSAKYNTNVSGNKSNVPSNQASQHSSKPTYGFNASDSTTYLYPTNIYNSKSLGNVKESYLVQNMPAISKPSREYSILPTNGGFGSNHFDKITSSFCSMRGTSATETFALNSTSEPNKFPEVRGSRLQASAVQVDSCSTNQDNIHCANIFEDKNVAASKQAPGQRENRLQYPLKTSDFGQGHLYNYQQVTGSQRKSDNNAQMTDVMYQESISSAVNNRLSNNSNQNLYDKKQNSHGYHERASSKDDKPGTSNQDMYGKKHTMSRDKHNSKNTSDDILKQPNHGFHQHDICYKGKTKTVPDIRSMGKATNDIFSPQTSIDAGNQSNKDINQISQLYMMNLPTGSCHYQTEDTKTSSYMNINKTYSGALYTNSTNYSKYNYTTDISLNENCHKPTTSKPFVQDKLLEAAPNFDTNKYCVSPVKKIGIELKTNPFNPPVNWMTTADTKTECFLPQFSTPSYTSASTEDAKQYTWSTNKFPNIFEAPQAFVPHSVPSLPFNPSSLIEHQKPPKEKKTVQPENQSNFLSVSQLVDQNKSDCTATPAKVTARRNSGNRSKSTNISKNKRSSKTESVDKSAQSKQTSGLVVNNEYCYDQKQTIKNRNSTSYSAEALIGNQGNEFSKKYVPVESKSLVTTNFLADSMVTYFPSMDDNYISHNNFSTNNFSHNSLQSTSYSANNFLYSTQSVAPTHVHTNAFENPPDFLTESIADMKDLNAKHSKFFAKDEKNPSCSSSGAKKSKKKQTNDSTFEATFPPINDTSMLNEDFLHNTFLAPTTPYPCKTTLCQKQSNEFNTNSLLPLPGLPRSFGQSIESSSSLNTTGTSLTNFNLSTIFPEINKASFSSENKYNFNT</sequence>
<feature type="compositionally biased region" description="Basic and acidic residues" evidence="1">
    <location>
        <begin position="1294"/>
        <end position="1309"/>
    </location>
</feature>
<evidence type="ECO:0000313" key="4">
    <source>
        <dbReference type="Proteomes" id="UP001152888"/>
    </source>
</evidence>
<dbReference type="InterPro" id="IPR036638">
    <property type="entry name" value="HLH_DNA-bd_sf"/>
</dbReference>
<feature type="compositionally biased region" description="Polar residues" evidence="1">
    <location>
        <begin position="960"/>
        <end position="976"/>
    </location>
</feature>
<feature type="region of interest" description="Disordered" evidence="1">
    <location>
        <begin position="1250"/>
        <end position="1319"/>
    </location>
</feature>
<reference evidence="3" key="1">
    <citation type="submission" date="2022-03" db="EMBL/GenBank/DDBJ databases">
        <authorList>
            <person name="Sayadi A."/>
        </authorList>
    </citation>
    <scope>NUCLEOTIDE SEQUENCE</scope>
</reference>
<name>A0A9P0KXX9_ACAOB</name>
<comment type="caution">
    <text evidence="3">The sequence shown here is derived from an EMBL/GenBank/DDBJ whole genome shotgun (WGS) entry which is preliminary data.</text>
</comment>
<feature type="region of interest" description="Disordered" evidence="1">
    <location>
        <begin position="825"/>
        <end position="853"/>
    </location>
</feature>
<feature type="compositionally biased region" description="Low complexity" evidence="1">
    <location>
        <begin position="827"/>
        <end position="837"/>
    </location>
</feature>
<organism evidence="3 4">
    <name type="scientific">Acanthoscelides obtectus</name>
    <name type="common">Bean weevil</name>
    <name type="synonym">Bruchus obtectus</name>
    <dbReference type="NCBI Taxonomy" id="200917"/>
    <lineage>
        <taxon>Eukaryota</taxon>
        <taxon>Metazoa</taxon>
        <taxon>Ecdysozoa</taxon>
        <taxon>Arthropoda</taxon>
        <taxon>Hexapoda</taxon>
        <taxon>Insecta</taxon>
        <taxon>Pterygota</taxon>
        <taxon>Neoptera</taxon>
        <taxon>Endopterygota</taxon>
        <taxon>Coleoptera</taxon>
        <taxon>Polyphaga</taxon>
        <taxon>Cucujiformia</taxon>
        <taxon>Chrysomeloidea</taxon>
        <taxon>Chrysomelidae</taxon>
        <taxon>Bruchinae</taxon>
        <taxon>Bruchini</taxon>
        <taxon>Acanthoscelides</taxon>
    </lineage>
</organism>
<dbReference type="Proteomes" id="UP001152888">
    <property type="component" value="Unassembled WGS sequence"/>
</dbReference>
<feature type="region of interest" description="Disordered" evidence="1">
    <location>
        <begin position="960"/>
        <end position="984"/>
    </location>
</feature>
<evidence type="ECO:0000256" key="1">
    <source>
        <dbReference type="SAM" id="MobiDB-lite"/>
    </source>
</evidence>
<feature type="region of interest" description="Disordered" evidence="1">
    <location>
        <begin position="1038"/>
        <end position="1063"/>
    </location>
</feature>
<dbReference type="SMART" id="SM00353">
    <property type="entry name" value="HLH"/>
    <property type="match status" value="1"/>
</dbReference>
<dbReference type="Gene3D" id="4.10.280.10">
    <property type="entry name" value="Helix-loop-helix DNA-binding domain"/>
    <property type="match status" value="1"/>
</dbReference>
<dbReference type="Pfam" id="PF00010">
    <property type="entry name" value="HLH"/>
    <property type="match status" value="1"/>
</dbReference>
<dbReference type="GO" id="GO:0046983">
    <property type="term" value="F:protein dimerization activity"/>
    <property type="evidence" value="ECO:0007669"/>
    <property type="project" value="InterPro"/>
</dbReference>
<dbReference type="PROSITE" id="PS50888">
    <property type="entry name" value="BHLH"/>
    <property type="match status" value="1"/>
</dbReference>
<proteinExistence type="predicted"/>
<feature type="region of interest" description="Disordered" evidence="1">
    <location>
        <begin position="1529"/>
        <end position="1549"/>
    </location>
</feature>
<keyword evidence="4" id="KW-1185">Reference proteome</keyword>
<protein>
    <recommendedName>
        <fullName evidence="2">BHLH domain-containing protein</fullName>
    </recommendedName>
</protein>
<dbReference type="EMBL" id="CAKOFQ010006949">
    <property type="protein sequence ID" value="CAH1984042.1"/>
    <property type="molecule type" value="Genomic_DNA"/>
</dbReference>
<gene>
    <name evidence="3" type="ORF">ACAOBT_LOCUS15880</name>
</gene>
<dbReference type="InterPro" id="IPR011598">
    <property type="entry name" value="bHLH_dom"/>
</dbReference>
<evidence type="ECO:0000259" key="2">
    <source>
        <dbReference type="PROSITE" id="PS50888"/>
    </source>
</evidence>
<accession>A0A9P0KXX9</accession>
<feature type="region of interest" description="Disordered" evidence="1">
    <location>
        <begin position="1753"/>
        <end position="1778"/>
    </location>
</feature>
<feature type="compositionally biased region" description="Basic and acidic residues" evidence="1">
    <location>
        <begin position="1260"/>
        <end position="1280"/>
    </location>
</feature>